<gene>
    <name evidence="9" type="primary">LOC110986714</name>
</gene>
<dbReference type="KEGG" id="aplc:110986714"/>
<dbReference type="Pfam" id="PF13913">
    <property type="entry name" value="zf-C2HC_2"/>
    <property type="match status" value="2"/>
</dbReference>
<accession>A0A8B7ZG03</accession>
<sequence length="399" mass="44255">MHDAVRKRVKSSPKIETLVKSSRVKLSPSQIVPVGTPPPVFPCDICGRSFIEQTLQRHIKICEKNAVKQRKPFDSFKQRAAGTDIKTAPKADPKKLEKAKRATANWRNKHEELVSTLRAARGVTHAMKTGAPLPPPPSQSKVNPDYVQCPTCQRNFNESAAERHIPWCKEKNKRIGTTSNKTAAEKEKMAIRTQYKPPLPGSKKRQIVPPKAGPALRTGRTGSGSNMQHLEDQYSNMSVNEKTSSGRGRTKPGQSGGYGTVNGSKARSASLERRLEKSSDNYRSSSGDSVRGKRYTDDEDEYDYNGYGDAADRYGRRKAGSNHILPHQRVKAAKVQRSTNSRTPTPPSKYSSGSIQRKPSLENVNGRRASKFCHECGTQYPVAQAKFCCECGTRRAFLD</sequence>
<proteinExistence type="predicted"/>
<evidence type="ECO:0000256" key="2">
    <source>
        <dbReference type="ARBA" id="ARBA00022737"/>
    </source>
</evidence>
<keyword evidence="1" id="KW-0479">Metal-binding</keyword>
<organism evidence="8 9">
    <name type="scientific">Acanthaster planci</name>
    <name type="common">Crown-of-thorns starfish</name>
    <dbReference type="NCBI Taxonomy" id="133434"/>
    <lineage>
        <taxon>Eukaryota</taxon>
        <taxon>Metazoa</taxon>
        <taxon>Echinodermata</taxon>
        <taxon>Eleutherozoa</taxon>
        <taxon>Asterozoa</taxon>
        <taxon>Asteroidea</taxon>
        <taxon>Valvatacea</taxon>
        <taxon>Valvatida</taxon>
        <taxon>Acanthasteridae</taxon>
        <taxon>Acanthaster</taxon>
    </lineage>
</organism>
<dbReference type="OrthoDB" id="10066537at2759"/>
<evidence type="ECO:0000256" key="5">
    <source>
        <dbReference type="PROSITE-ProRule" id="PRU01371"/>
    </source>
</evidence>
<dbReference type="PROSITE" id="PS52027">
    <property type="entry name" value="ZF_C2HC_C3H"/>
    <property type="match status" value="2"/>
</dbReference>
<evidence type="ECO:0000259" key="7">
    <source>
        <dbReference type="PROSITE" id="PS52027"/>
    </source>
</evidence>
<reference evidence="9" key="1">
    <citation type="submission" date="2025-08" db="UniProtKB">
        <authorList>
            <consortium name="RefSeq"/>
        </authorList>
    </citation>
    <scope>IDENTIFICATION</scope>
</reference>
<evidence type="ECO:0000256" key="1">
    <source>
        <dbReference type="ARBA" id="ARBA00022723"/>
    </source>
</evidence>
<feature type="compositionally biased region" description="Basic residues" evidence="6">
    <location>
        <begin position="315"/>
        <end position="334"/>
    </location>
</feature>
<dbReference type="CTD" id="51101"/>
<keyword evidence="2" id="KW-0677">Repeat</keyword>
<dbReference type="InterPro" id="IPR026319">
    <property type="entry name" value="ZC2HC1A/B-like"/>
</dbReference>
<dbReference type="InterPro" id="IPR049899">
    <property type="entry name" value="Znf_C2HC_C3H"/>
</dbReference>
<dbReference type="Proteomes" id="UP000694845">
    <property type="component" value="Unplaced"/>
</dbReference>
<evidence type="ECO:0000313" key="9">
    <source>
        <dbReference type="RefSeq" id="XP_022104534.1"/>
    </source>
</evidence>
<evidence type="ECO:0000256" key="3">
    <source>
        <dbReference type="ARBA" id="ARBA00022771"/>
    </source>
</evidence>
<feature type="compositionally biased region" description="Basic and acidic residues" evidence="6">
    <location>
        <begin position="270"/>
        <end position="280"/>
    </location>
</feature>
<feature type="region of interest" description="Disordered" evidence="6">
    <location>
        <begin position="178"/>
        <end position="363"/>
    </location>
</feature>
<evidence type="ECO:0000256" key="6">
    <source>
        <dbReference type="SAM" id="MobiDB-lite"/>
    </source>
</evidence>
<dbReference type="AlphaFoldDB" id="A0A8B7ZG03"/>
<keyword evidence="3 5" id="KW-0863">Zinc-finger</keyword>
<dbReference type="Gene3D" id="3.30.160.60">
    <property type="entry name" value="Classic Zinc Finger"/>
    <property type="match status" value="1"/>
</dbReference>
<dbReference type="GO" id="GO:0008270">
    <property type="term" value="F:zinc ion binding"/>
    <property type="evidence" value="ECO:0007669"/>
    <property type="project" value="UniProtKB-KW"/>
</dbReference>
<evidence type="ECO:0000256" key="4">
    <source>
        <dbReference type="ARBA" id="ARBA00022833"/>
    </source>
</evidence>
<feature type="domain" description="C2HC/C3H-type" evidence="7">
    <location>
        <begin position="145"/>
        <end position="174"/>
    </location>
</feature>
<dbReference type="PANTHER" id="PTHR13555:SF36">
    <property type="entry name" value="ZINC FINGER C2HC DOMAIN-CONTAINING PROTEIN 1B"/>
    <property type="match status" value="1"/>
</dbReference>
<dbReference type="RefSeq" id="XP_022104534.1">
    <property type="nucleotide sequence ID" value="XM_022248842.1"/>
</dbReference>
<evidence type="ECO:0000313" key="8">
    <source>
        <dbReference type="Proteomes" id="UP000694845"/>
    </source>
</evidence>
<feature type="compositionally biased region" description="Polar residues" evidence="6">
    <location>
        <begin position="336"/>
        <end position="357"/>
    </location>
</feature>
<feature type="compositionally biased region" description="Polar residues" evidence="6">
    <location>
        <begin position="223"/>
        <end position="247"/>
    </location>
</feature>
<dbReference type="PANTHER" id="PTHR13555">
    <property type="entry name" value="C2H2 ZINC FINGER CGI-62-RELATED"/>
    <property type="match status" value="1"/>
</dbReference>
<keyword evidence="4" id="KW-0862">Zinc</keyword>
<feature type="domain" description="C2HC/C3H-type" evidence="7">
    <location>
        <begin position="39"/>
        <end position="68"/>
    </location>
</feature>
<protein>
    <submittedName>
        <fullName evidence="9">Zinc finger C2HC domain-containing protein 1A-like isoform X1</fullName>
    </submittedName>
</protein>
<keyword evidence="8" id="KW-1185">Reference proteome</keyword>
<dbReference type="GeneID" id="110986714"/>
<name>A0A8B7ZG03_ACAPL</name>